<dbReference type="SUPFAM" id="SSF52058">
    <property type="entry name" value="L domain-like"/>
    <property type="match status" value="1"/>
</dbReference>
<evidence type="ECO:0000313" key="1">
    <source>
        <dbReference type="EMBL" id="MBF1384727.1"/>
    </source>
</evidence>
<dbReference type="Gene3D" id="3.80.10.10">
    <property type="entry name" value="Ribonuclease Inhibitor"/>
    <property type="match status" value="2"/>
</dbReference>
<proteinExistence type="predicted"/>
<dbReference type="EMBL" id="JABZSJ010000042">
    <property type="protein sequence ID" value="MBF1384727.1"/>
    <property type="molecule type" value="Genomic_DNA"/>
</dbReference>
<dbReference type="InterPro" id="IPR032675">
    <property type="entry name" value="LRR_dom_sf"/>
</dbReference>
<protein>
    <recommendedName>
        <fullName evidence="3">Leucine rich repeat (LRR) protein</fullName>
    </recommendedName>
</protein>
<dbReference type="AlphaFoldDB" id="A0A930HN80"/>
<dbReference type="RefSeq" id="WP_273160343.1">
    <property type="nucleotide sequence ID" value="NZ_JABZSJ010000042.1"/>
</dbReference>
<accession>A0A930HN80</accession>
<gene>
    <name evidence="1" type="ORF">HXN26_07760</name>
</gene>
<reference evidence="1" key="1">
    <citation type="submission" date="2020-04" db="EMBL/GenBank/DDBJ databases">
        <title>Deep metagenomics examines the oral microbiome during advanced dental caries in children, revealing novel taxa and co-occurrences with host molecules.</title>
        <authorList>
            <person name="Baker J.L."/>
            <person name="Morton J.T."/>
            <person name="Dinis M."/>
            <person name="Alvarez R."/>
            <person name="Tran N.C."/>
            <person name="Knight R."/>
            <person name="Edlund A."/>
        </authorList>
    </citation>
    <scope>NUCLEOTIDE SEQUENCE</scope>
    <source>
        <strain evidence="1">JCVI_44_bin.5</strain>
    </source>
</reference>
<comment type="caution">
    <text evidence="1">The sequence shown here is derived from an EMBL/GenBank/DDBJ whole genome shotgun (WGS) entry which is preliminary data.</text>
</comment>
<evidence type="ECO:0000313" key="2">
    <source>
        <dbReference type="Proteomes" id="UP000771736"/>
    </source>
</evidence>
<evidence type="ECO:0008006" key="3">
    <source>
        <dbReference type="Google" id="ProtNLM"/>
    </source>
</evidence>
<name>A0A930HN80_9BACT</name>
<dbReference type="Proteomes" id="UP000771736">
    <property type="component" value="Unassembled WGS sequence"/>
</dbReference>
<sequence>MEENILRKEYFGRSYTFMQVHIEQTLNFSFIKKNGIDGIILLTKSPKDVIYNIQNITMLKDLRGLSLNTLTYKELNDLSSFKKLEFLRMEGKCETNIPFSSLPSLQTIYLNYNQKSCTSIFECKQLENIFIDNCSETSSKAFTNLKNAKRIGLIKSKIYEFEAINNMPHLEHFGIGYNSKMESLSWLKDNNSLRSLGIQNCKKIKDWEEIGTLRKIERIIIENCGEIPSLNFLKNLGSLKEIRLIGSTSIGDGKVKELLQLPKLKHLFVPIKKEYDITLEELTTYNNFLR</sequence>
<organism evidence="1 2">
    <name type="scientific">Prevotella aurantiaca</name>
    <dbReference type="NCBI Taxonomy" id="596085"/>
    <lineage>
        <taxon>Bacteria</taxon>
        <taxon>Pseudomonadati</taxon>
        <taxon>Bacteroidota</taxon>
        <taxon>Bacteroidia</taxon>
        <taxon>Bacteroidales</taxon>
        <taxon>Prevotellaceae</taxon>
        <taxon>Prevotella</taxon>
    </lineage>
</organism>